<evidence type="ECO:0000313" key="2">
    <source>
        <dbReference type="EMBL" id="GIE44290.1"/>
    </source>
</evidence>
<evidence type="ECO:0000256" key="1">
    <source>
        <dbReference type="SAM" id="MobiDB-lite"/>
    </source>
</evidence>
<proteinExistence type="predicted"/>
<keyword evidence="3" id="KW-1185">Reference proteome</keyword>
<dbReference type="Proteomes" id="UP000631312">
    <property type="component" value="Unassembled WGS sequence"/>
</dbReference>
<name>A0ABQ4ATL1_9ACTN</name>
<protein>
    <submittedName>
        <fullName evidence="2">Uncharacterized protein</fullName>
    </submittedName>
</protein>
<organism evidence="2 3">
    <name type="scientific">Actinoplanes lobatus</name>
    <dbReference type="NCBI Taxonomy" id="113568"/>
    <lineage>
        <taxon>Bacteria</taxon>
        <taxon>Bacillati</taxon>
        <taxon>Actinomycetota</taxon>
        <taxon>Actinomycetes</taxon>
        <taxon>Micromonosporales</taxon>
        <taxon>Micromonosporaceae</taxon>
        <taxon>Actinoplanes</taxon>
    </lineage>
</organism>
<comment type="caution">
    <text evidence="2">The sequence shown here is derived from an EMBL/GenBank/DDBJ whole genome shotgun (WGS) entry which is preliminary data.</text>
</comment>
<reference evidence="2 3" key="1">
    <citation type="submission" date="2021-01" db="EMBL/GenBank/DDBJ databases">
        <title>Whole genome shotgun sequence of Actinoplanes lobatus NBRC 12513.</title>
        <authorList>
            <person name="Komaki H."/>
            <person name="Tamura T."/>
        </authorList>
    </citation>
    <scope>NUCLEOTIDE SEQUENCE [LARGE SCALE GENOMIC DNA]</scope>
    <source>
        <strain evidence="2 3">NBRC 12513</strain>
    </source>
</reference>
<gene>
    <name evidence="2" type="ORF">Alo02nite_71880</name>
</gene>
<feature type="region of interest" description="Disordered" evidence="1">
    <location>
        <begin position="1"/>
        <end position="29"/>
    </location>
</feature>
<sequence>MDQVLKGAVGGLGRESRFEHDDEAFEDSSEPGIVVRHASGECPAQMGGIRQIRRIVDAAERRQRPIVVHTAEHHVHLGRDAVGIEPAQHHPQTDHHGDVVRPAGRLLMGPAPVKGQNRDSGVHQVGRIAFPGFVPEPFGDREGLRAQHTAGIAGLPPGSPLVEVVDQVGLRHPSIVHRSPVPVQ</sequence>
<evidence type="ECO:0000313" key="3">
    <source>
        <dbReference type="Proteomes" id="UP000631312"/>
    </source>
</evidence>
<accession>A0ABQ4ATL1</accession>
<dbReference type="EMBL" id="BOMP01000124">
    <property type="protein sequence ID" value="GIE44290.1"/>
    <property type="molecule type" value="Genomic_DNA"/>
</dbReference>